<reference evidence="6" key="1">
    <citation type="submission" date="2020-11" db="EMBL/GenBank/DDBJ databases">
        <title>Adaptations for nitrogen fixation in a non-lichenized fungal sporocarp promotes dispersal by wood-feeding termites.</title>
        <authorList>
            <consortium name="DOE Joint Genome Institute"/>
            <person name="Koch R.A."/>
            <person name="Yoon G."/>
            <person name="Arayal U."/>
            <person name="Lail K."/>
            <person name="Amirebrahimi M."/>
            <person name="Labutti K."/>
            <person name="Lipzen A."/>
            <person name="Riley R."/>
            <person name="Barry K."/>
            <person name="Henrissat B."/>
            <person name="Grigoriev I.V."/>
            <person name="Herr J.R."/>
            <person name="Aime M.C."/>
        </authorList>
    </citation>
    <scope>NUCLEOTIDE SEQUENCE</scope>
    <source>
        <strain evidence="6">MCA 3950</strain>
    </source>
</reference>
<evidence type="ECO:0000256" key="1">
    <source>
        <dbReference type="ARBA" id="ARBA00004141"/>
    </source>
</evidence>
<keyword evidence="2 5" id="KW-0812">Transmembrane</keyword>
<feature type="transmembrane region" description="Helical" evidence="5">
    <location>
        <begin position="30"/>
        <end position="48"/>
    </location>
</feature>
<dbReference type="PANTHER" id="PTHR31465:SF9">
    <property type="entry name" value="SPHINGOID LONG-CHAIN BASE TRANSPORTER RSB1"/>
    <property type="match status" value="1"/>
</dbReference>
<dbReference type="GeneID" id="66111426"/>
<evidence type="ECO:0000256" key="5">
    <source>
        <dbReference type="SAM" id="Phobius"/>
    </source>
</evidence>
<gene>
    <name evidence="6" type="ORF">BT62DRAFT_973797</name>
</gene>
<sequence>MSLLEHVQSLVTSAEASRQDSQYGYTPSKGVTLTFIILFGISTLTHTAQSIFFRMWWVFPTIILSGCLEILGWSGRFWSSISPDLSNPFMIQITATIIGPTPLVAASFLILGAIIRILGPAYSRLSPRAYSIIFVSCDILSLVIQGAGGGIASSASNNNDLNGAKLGSNVMLAGIVLQLAAISFYAILACEFLIRYTHNRPVPRLFSRKERNGSLVTLSSPTIERGVMTTKIKLMIVALAFNTLCLFIRSIYRTIELADGWNGRIILTEVYFNVLDGAMVVLAIYTLNFAHPGLLIGRSMGRNRDAVDAEKNGSTLGLRTL</sequence>
<feature type="transmembrane region" description="Helical" evidence="5">
    <location>
        <begin position="234"/>
        <end position="252"/>
    </location>
</feature>
<protein>
    <submittedName>
        <fullName evidence="6">RTA1-domain-containing protein</fullName>
    </submittedName>
</protein>
<name>A0A9P7VKJ8_9AGAR</name>
<dbReference type="Proteomes" id="UP000812287">
    <property type="component" value="Unassembled WGS sequence"/>
</dbReference>
<evidence type="ECO:0000256" key="3">
    <source>
        <dbReference type="ARBA" id="ARBA00022989"/>
    </source>
</evidence>
<dbReference type="InterPro" id="IPR007568">
    <property type="entry name" value="RTA1"/>
</dbReference>
<evidence type="ECO:0000313" key="6">
    <source>
        <dbReference type="EMBL" id="KAG7442255.1"/>
    </source>
</evidence>
<accession>A0A9P7VKJ8</accession>
<evidence type="ECO:0000256" key="2">
    <source>
        <dbReference type="ARBA" id="ARBA00022692"/>
    </source>
</evidence>
<keyword evidence="7" id="KW-1185">Reference proteome</keyword>
<feature type="transmembrane region" description="Helical" evidence="5">
    <location>
        <begin position="55"/>
        <end position="73"/>
    </location>
</feature>
<evidence type="ECO:0000256" key="4">
    <source>
        <dbReference type="ARBA" id="ARBA00023136"/>
    </source>
</evidence>
<feature type="transmembrane region" description="Helical" evidence="5">
    <location>
        <begin position="172"/>
        <end position="194"/>
    </location>
</feature>
<evidence type="ECO:0000313" key="7">
    <source>
        <dbReference type="Proteomes" id="UP000812287"/>
    </source>
</evidence>
<feature type="transmembrane region" description="Helical" evidence="5">
    <location>
        <begin position="130"/>
        <end position="152"/>
    </location>
</feature>
<feature type="transmembrane region" description="Helical" evidence="5">
    <location>
        <begin position="93"/>
        <end position="118"/>
    </location>
</feature>
<dbReference type="GO" id="GO:0000324">
    <property type="term" value="C:fungal-type vacuole"/>
    <property type="evidence" value="ECO:0007669"/>
    <property type="project" value="TreeGrafter"/>
</dbReference>
<keyword evidence="4 5" id="KW-0472">Membrane</keyword>
<dbReference type="GO" id="GO:0005886">
    <property type="term" value="C:plasma membrane"/>
    <property type="evidence" value="ECO:0007669"/>
    <property type="project" value="TreeGrafter"/>
</dbReference>
<dbReference type="EMBL" id="MU250552">
    <property type="protein sequence ID" value="KAG7442255.1"/>
    <property type="molecule type" value="Genomic_DNA"/>
</dbReference>
<dbReference type="AlphaFoldDB" id="A0A9P7VKJ8"/>
<dbReference type="RefSeq" id="XP_043035755.1">
    <property type="nucleotide sequence ID" value="XM_043189129.1"/>
</dbReference>
<feature type="transmembrane region" description="Helical" evidence="5">
    <location>
        <begin position="272"/>
        <end position="296"/>
    </location>
</feature>
<proteinExistence type="predicted"/>
<organism evidence="6 7">
    <name type="scientific">Guyanagaster necrorhizus</name>
    <dbReference type="NCBI Taxonomy" id="856835"/>
    <lineage>
        <taxon>Eukaryota</taxon>
        <taxon>Fungi</taxon>
        <taxon>Dikarya</taxon>
        <taxon>Basidiomycota</taxon>
        <taxon>Agaricomycotina</taxon>
        <taxon>Agaricomycetes</taxon>
        <taxon>Agaricomycetidae</taxon>
        <taxon>Agaricales</taxon>
        <taxon>Marasmiineae</taxon>
        <taxon>Physalacriaceae</taxon>
        <taxon>Guyanagaster</taxon>
    </lineage>
</organism>
<comment type="caution">
    <text evidence="6">The sequence shown here is derived from an EMBL/GenBank/DDBJ whole genome shotgun (WGS) entry which is preliminary data.</text>
</comment>
<keyword evidence="3 5" id="KW-1133">Transmembrane helix</keyword>
<dbReference type="PANTHER" id="PTHR31465">
    <property type="entry name" value="PROTEIN RTA1-RELATED"/>
    <property type="match status" value="1"/>
</dbReference>
<comment type="subcellular location">
    <subcellularLocation>
        <location evidence="1">Membrane</location>
        <topology evidence="1">Multi-pass membrane protein</topology>
    </subcellularLocation>
</comment>
<dbReference type="OrthoDB" id="3358017at2759"/>
<dbReference type="Pfam" id="PF04479">
    <property type="entry name" value="RTA1"/>
    <property type="match status" value="1"/>
</dbReference>